<dbReference type="Pfam" id="PF02511">
    <property type="entry name" value="Thy1"/>
    <property type="match status" value="1"/>
</dbReference>
<proteinExistence type="inferred from homology"/>
<dbReference type="EMBL" id="KF861510">
    <property type="protein sequence ID" value="AHG23831.1"/>
    <property type="molecule type" value="Genomic_DNA"/>
</dbReference>
<dbReference type="GO" id="GO:0070402">
    <property type="term" value="F:NADPH binding"/>
    <property type="evidence" value="ECO:0007669"/>
    <property type="project" value="TreeGrafter"/>
</dbReference>
<keyword evidence="2" id="KW-1185">Reference proteome</keyword>
<reference evidence="1 2" key="1">
    <citation type="submission" date="2013-11" db="EMBL/GenBank/DDBJ databases">
        <authorList>
            <person name="Awa H."/>
            <person name="Bernal J.T."/>
            <person name="Coelho R.E."/>
            <person name="Culpepper S.C."/>
            <person name="Devaraju V.S."/>
            <person name="Higgins R.T."/>
            <person name="Husein A.J."/>
            <person name="Johnston E.M."/>
            <person name="Jung J.A."/>
            <person name="Kanani-Hendijani T.A."/>
            <person name="Knapp R.E."/>
            <person name="Lepiocha N."/>
            <person name="McCarter A.J."/>
            <person name="Merlau P.R."/>
            <person name="Monfared M.S."/>
            <person name="Olney H.P."/>
            <person name="Pineda M.R."/>
            <person name="Pizzini S.E."/>
            <person name="Roberson D.J."/>
            <person name="Rodriguez J."/>
            <person name="Simpson N.A."/>
            <person name="Stevens S.C."/>
            <person name="Stroub-Tahmassi C.A."/>
            <person name="Syed N."/>
            <person name="Torres S.E."/>
            <person name="Townsend C.W."/>
            <person name="White X.E."/>
            <person name="Willette C.E."/>
            <person name="Deming K.E."/>
            <person name="Simon S.E."/>
            <person name="Benjamin R.C."/>
            <person name="Hughes L.E."/>
            <person name="Hale R.H."/>
            <person name="Lamson-Kim T."/>
            <person name="Visi D.H."/>
            <person name="Allen M.S."/>
            <person name="Bradley K.W."/>
            <person name="Clarke D.Q."/>
            <person name="Lewis M.F."/>
            <person name="Barker L.P."/>
            <person name="Bailey C."/>
            <person name="Asai D.J."/>
            <person name="Garber M.L."/>
            <person name="Bowman C.A."/>
            <person name="Russell D.A."/>
            <person name="Pope W.H."/>
            <person name="Jacobs-Sera D."/>
            <person name="Hendrix R.W."/>
            <person name="Hatfull G.F."/>
        </authorList>
    </citation>
    <scope>NUCLEOTIDE SEQUENCE [LARGE SCALE GENOMIC DNA]</scope>
</reference>
<evidence type="ECO:0000313" key="1">
    <source>
        <dbReference type="EMBL" id="AHG23831.1"/>
    </source>
</evidence>
<dbReference type="KEGG" id="vg:18502813"/>
<name>W0LJ69_9CAUD</name>
<dbReference type="NCBIfam" id="TIGR02170">
    <property type="entry name" value="thyX"/>
    <property type="match status" value="1"/>
</dbReference>
<dbReference type="GO" id="GO:0004799">
    <property type="term" value="F:thymidylate synthase activity"/>
    <property type="evidence" value="ECO:0007669"/>
    <property type="project" value="TreeGrafter"/>
</dbReference>
<sequence>MKVQLIAATQIDPEALRLIGYEPHPYVENDYDNPLGDYDADELAEFAGRNCYRSFNRPNPATAENEDYLKHILDVGHESVLEHGSATFYIKTSRSVLTELERHRHLSFSVVSQRYVDPTPLGFQMPPAALELLNADGRGYFDAKEIIYDCWHHAAEGYEHLTDIFTEAGLPRKKAREAARSVLPNMTNSPMVVTGNHRAWRYVIKARWHEAADAEIRELAGELLRQLREIAPNSYQDIPDHPYSYGG</sequence>
<protein>
    <submittedName>
        <fullName evidence="1">ThyX-like thymidylate synthase</fullName>
    </submittedName>
</protein>
<dbReference type="HAMAP" id="MF_01408">
    <property type="entry name" value="ThyX"/>
    <property type="match status" value="1"/>
</dbReference>
<dbReference type="GO" id="GO:0006231">
    <property type="term" value="P:dTMP biosynthetic process"/>
    <property type="evidence" value="ECO:0007669"/>
    <property type="project" value="InterPro"/>
</dbReference>
<dbReference type="InterPro" id="IPR003669">
    <property type="entry name" value="Thymidylate_synthase_ThyX"/>
</dbReference>
<dbReference type="OrthoDB" id="6961at10239"/>
<dbReference type="SUPFAM" id="SSF69796">
    <property type="entry name" value="Thymidylate synthase-complementing protein Thy1"/>
    <property type="match status" value="1"/>
</dbReference>
<organism evidence="1 2">
    <name type="scientific">Mycobacterium phage EagleEye</name>
    <dbReference type="NCBI Taxonomy" id="1429759"/>
    <lineage>
        <taxon>Viruses</taxon>
        <taxon>Duplodnaviria</taxon>
        <taxon>Heunggongvirae</taxon>
        <taxon>Uroviricota</taxon>
        <taxon>Caudoviricetes</taxon>
        <taxon>Eagleeyevirus</taxon>
        <taxon>Eagleeyevirus eagleeye</taxon>
    </lineage>
</organism>
<dbReference type="RefSeq" id="YP_009005793.1">
    <property type="nucleotide sequence ID" value="NC_023564.1"/>
</dbReference>
<dbReference type="PANTHER" id="PTHR34934:SF1">
    <property type="entry name" value="FLAVIN-DEPENDENT THYMIDYLATE SYNTHASE"/>
    <property type="match status" value="1"/>
</dbReference>
<evidence type="ECO:0000313" key="2">
    <source>
        <dbReference type="Proteomes" id="UP000019119"/>
    </source>
</evidence>
<dbReference type="PANTHER" id="PTHR34934">
    <property type="entry name" value="FLAVIN-DEPENDENT THYMIDYLATE SYNTHASE"/>
    <property type="match status" value="1"/>
</dbReference>
<dbReference type="Proteomes" id="UP000019119">
    <property type="component" value="Segment"/>
</dbReference>
<dbReference type="GO" id="GO:0050660">
    <property type="term" value="F:flavin adenine dinucleotide binding"/>
    <property type="evidence" value="ECO:0007669"/>
    <property type="project" value="InterPro"/>
</dbReference>
<gene>
    <name evidence="1" type="primary">51</name>
    <name evidence="1" type="ORF">PBI_EAGLEEYE_51</name>
</gene>
<dbReference type="CDD" id="cd20175">
    <property type="entry name" value="ThyX"/>
    <property type="match status" value="1"/>
</dbReference>
<dbReference type="GO" id="GO:0050797">
    <property type="term" value="F:thymidylate synthase (FAD) activity"/>
    <property type="evidence" value="ECO:0007669"/>
    <property type="project" value="InterPro"/>
</dbReference>
<dbReference type="PROSITE" id="PS51331">
    <property type="entry name" value="THYX"/>
    <property type="match status" value="1"/>
</dbReference>
<dbReference type="Gene3D" id="3.30.1360.170">
    <property type="match status" value="1"/>
</dbReference>
<dbReference type="GeneID" id="18502813"/>
<dbReference type="InterPro" id="IPR036098">
    <property type="entry name" value="Thymidylate_synthase_ThyX_sf"/>
</dbReference>
<accession>W0LJ69</accession>